<reference evidence="2" key="1">
    <citation type="submission" date="2020-01" db="EMBL/GenBank/DDBJ databases">
        <authorList>
            <consortium name="DOE Joint Genome Institute"/>
            <person name="Haridas S."/>
            <person name="Albert R."/>
            <person name="Binder M."/>
            <person name="Bloem J."/>
            <person name="Labutti K."/>
            <person name="Salamov A."/>
            <person name="Andreopoulos B."/>
            <person name="Baker S.E."/>
            <person name="Barry K."/>
            <person name="Bills G."/>
            <person name="Bluhm B.H."/>
            <person name="Cannon C."/>
            <person name="Castanera R."/>
            <person name="Culley D.E."/>
            <person name="Daum C."/>
            <person name="Ezra D."/>
            <person name="Gonzalez J.B."/>
            <person name="Henrissat B."/>
            <person name="Kuo A."/>
            <person name="Liang C."/>
            <person name="Lipzen A."/>
            <person name="Lutzoni F."/>
            <person name="Magnuson J."/>
            <person name="Mondo S."/>
            <person name="Nolan M."/>
            <person name="Ohm R."/>
            <person name="Pangilinan J."/>
            <person name="Park H.-J."/>
            <person name="Ramirez L."/>
            <person name="Alfaro M."/>
            <person name="Sun H."/>
            <person name="Tritt A."/>
            <person name="Yoshinaga Y."/>
            <person name="Zwiers L.-H."/>
            <person name="Turgeon B.G."/>
            <person name="Goodwin S.B."/>
            <person name="Spatafora J.W."/>
            <person name="Crous P.W."/>
            <person name="Grigoriev I.V."/>
        </authorList>
    </citation>
    <scope>NUCLEOTIDE SEQUENCE</scope>
    <source>
        <strain evidence="2">CBS 394.84</strain>
    </source>
</reference>
<dbReference type="RefSeq" id="XP_040783554.1">
    <property type="nucleotide sequence ID" value="XM_040932202.1"/>
</dbReference>
<feature type="compositionally biased region" description="Basic and acidic residues" evidence="1">
    <location>
        <begin position="54"/>
        <end position="74"/>
    </location>
</feature>
<evidence type="ECO:0000256" key="1">
    <source>
        <dbReference type="SAM" id="MobiDB-lite"/>
    </source>
</evidence>
<dbReference type="EMBL" id="ML976619">
    <property type="protein sequence ID" value="KAF1840991.1"/>
    <property type="molecule type" value="Genomic_DNA"/>
</dbReference>
<feature type="region of interest" description="Disordered" evidence="1">
    <location>
        <begin position="1"/>
        <end position="181"/>
    </location>
</feature>
<feature type="compositionally biased region" description="Pro residues" evidence="1">
    <location>
        <begin position="122"/>
        <end position="131"/>
    </location>
</feature>
<name>A0A9P4G8I7_9PLEO</name>
<sequence>MSRSQQPDRPSQNGPSRNSHGRDRFGSRTSAQNVNDTPGNQGTSSQSEQVSRQRTSEVHDYGARDDSDPYHHSPYDNQQDYAHRQYRQYTQVTRPWETPDETPNPDLHQTVDSPALNILPRPYQPLPPTPAPSYQTRGAGQDNNERLTFSNLEDHDQRRTSTSTMRTMMRESQRAGPYDAVGYIRQDERLYEYGAYEEQDVRSHTSYSY</sequence>
<dbReference type="AlphaFoldDB" id="A0A9P4G8I7"/>
<proteinExistence type="predicted"/>
<comment type="caution">
    <text evidence="2">The sequence shown here is derived from an EMBL/GenBank/DDBJ whole genome shotgun (WGS) entry which is preliminary data.</text>
</comment>
<protein>
    <submittedName>
        <fullName evidence="2">Uncharacterized protein</fullName>
    </submittedName>
</protein>
<evidence type="ECO:0000313" key="2">
    <source>
        <dbReference type="EMBL" id="KAF1840991.1"/>
    </source>
</evidence>
<feature type="compositionally biased region" description="Polar residues" evidence="1">
    <location>
        <begin position="133"/>
        <end position="151"/>
    </location>
</feature>
<dbReference type="Proteomes" id="UP000800039">
    <property type="component" value="Unassembled WGS sequence"/>
</dbReference>
<accession>A0A9P4G8I7</accession>
<feature type="compositionally biased region" description="Polar residues" evidence="1">
    <location>
        <begin position="1"/>
        <end position="18"/>
    </location>
</feature>
<evidence type="ECO:0000313" key="3">
    <source>
        <dbReference type="Proteomes" id="UP000800039"/>
    </source>
</evidence>
<keyword evidence="3" id="KW-1185">Reference proteome</keyword>
<gene>
    <name evidence="2" type="ORF">K460DRAFT_359529</name>
</gene>
<dbReference type="GeneID" id="63849453"/>
<organism evidence="2 3">
    <name type="scientific">Cucurbitaria berberidis CBS 394.84</name>
    <dbReference type="NCBI Taxonomy" id="1168544"/>
    <lineage>
        <taxon>Eukaryota</taxon>
        <taxon>Fungi</taxon>
        <taxon>Dikarya</taxon>
        <taxon>Ascomycota</taxon>
        <taxon>Pezizomycotina</taxon>
        <taxon>Dothideomycetes</taxon>
        <taxon>Pleosporomycetidae</taxon>
        <taxon>Pleosporales</taxon>
        <taxon>Pleosporineae</taxon>
        <taxon>Cucurbitariaceae</taxon>
        <taxon>Cucurbitaria</taxon>
    </lineage>
</organism>
<feature type="compositionally biased region" description="Polar residues" evidence="1">
    <location>
        <begin position="27"/>
        <end position="53"/>
    </location>
</feature>